<evidence type="ECO:0000313" key="2">
    <source>
        <dbReference type="Proteomes" id="UP000649179"/>
    </source>
</evidence>
<dbReference type="Proteomes" id="UP000649179">
    <property type="component" value="Unassembled WGS sequence"/>
</dbReference>
<organism evidence="1 2">
    <name type="scientific">Marmoricola endophyticus</name>
    <dbReference type="NCBI Taxonomy" id="2040280"/>
    <lineage>
        <taxon>Bacteria</taxon>
        <taxon>Bacillati</taxon>
        <taxon>Actinomycetota</taxon>
        <taxon>Actinomycetes</taxon>
        <taxon>Propionibacteriales</taxon>
        <taxon>Nocardioidaceae</taxon>
        <taxon>Marmoricola</taxon>
    </lineage>
</organism>
<gene>
    <name evidence="1" type="ORF">GCM10011519_24720</name>
</gene>
<proteinExistence type="predicted"/>
<reference evidence="1" key="1">
    <citation type="journal article" date="2014" name="Int. J. Syst. Evol. Microbiol.">
        <title>Complete genome sequence of Corynebacterium casei LMG S-19264T (=DSM 44701T), isolated from a smear-ripened cheese.</title>
        <authorList>
            <consortium name="US DOE Joint Genome Institute (JGI-PGF)"/>
            <person name="Walter F."/>
            <person name="Albersmeier A."/>
            <person name="Kalinowski J."/>
            <person name="Ruckert C."/>
        </authorList>
    </citation>
    <scope>NUCLEOTIDE SEQUENCE</scope>
    <source>
        <strain evidence="1">CGMCC 1.16067</strain>
    </source>
</reference>
<dbReference type="EMBL" id="BMKQ01000001">
    <property type="protein sequence ID" value="GGF49810.1"/>
    <property type="molecule type" value="Genomic_DNA"/>
</dbReference>
<keyword evidence="2" id="KW-1185">Reference proteome</keyword>
<comment type="caution">
    <text evidence="1">The sequence shown here is derived from an EMBL/GenBank/DDBJ whole genome shotgun (WGS) entry which is preliminary data.</text>
</comment>
<sequence length="82" mass="9362">MTTRNDEDVTVPRREPQATLRVCTSCGAAVADARLHDAWHRRVERRASEALMVHDELEDLRDRVLDRIASRPISVAHASMDR</sequence>
<dbReference type="AlphaFoldDB" id="A0A917BMQ4"/>
<evidence type="ECO:0000313" key="1">
    <source>
        <dbReference type="EMBL" id="GGF49810.1"/>
    </source>
</evidence>
<accession>A0A917BMQ4</accession>
<name>A0A917BMQ4_9ACTN</name>
<reference evidence="1" key="2">
    <citation type="submission" date="2020-09" db="EMBL/GenBank/DDBJ databases">
        <authorList>
            <person name="Sun Q."/>
            <person name="Zhou Y."/>
        </authorList>
    </citation>
    <scope>NUCLEOTIDE SEQUENCE</scope>
    <source>
        <strain evidence="1">CGMCC 1.16067</strain>
    </source>
</reference>
<protein>
    <submittedName>
        <fullName evidence="1">Uncharacterized protein</fullName>
    </submittedName>
</protein>
<dbReference type="RefSeq" id="WP_188780044.1">
    <property type="nucleotide sequence ID" value="NZ_BMKQ01000001.1"/>
</dbReference>